<dbReference type="Gene3D" id="3.30.300.30">
    <property type="match status" value="1"/>
</dbReference>
<dbReference type="Gene3D" id="3.40.50.12780">
    <property type="entry name" value="N-terminal domain of ligase-like"/>
    <property type="match status" value="1"/>
</dbReference>
<proteinExistence type="inferred from homology"/>
<keyword evidence="5" id="KW-0436">Ligase</keyword>
<comment type="similarity">
    <text evidence="4">Belongs to the ATP-dependent AMP-binding enzyme family.</text>
</comment>
<dbReference type="RefSeq" id="XP_003790907.1">
    <property type="nucleotide sequence ID" value="XM_003790859.3"/>
</dbReference>
<evidence type="ECO:0000313" key="18">
    <source>
        <dbReference type="Ensembl" id="ENSOGAP00000010964.2"/>
    </source>
</evidence>
<dbReference type="EC" id="6.2.1.2" evidence="14"/>
<name>H0X6I0_OTOGA</name>
<dbReference type="GeneTree" id="ENSGT00940000163352"/>
<evidence type="ECO:0000256" key="13">
    <source>
        <dbReference type="ARBA" id="ARBA00023128"/>
    </source>
</evidence>
<dbReference type="Proteomes" id="UP000005225">
    <property type="component" value="Unassembled WGS sequence"/>
</dbReference>
<accession>H0X6I0</accession>
<keyword evidence="11" id="KW-0809">Transit peptide</keyword>
<reference evidence="18" key="3">
    <citation type="submission" date="2025-09" db="UniProtKB">
        <authorList>
            <consortium name="Ensembl"/>
        </authorList>
    </citation>
    <scope>IDENTIFICATION</scope>
</reference>
<dbReference type="GeneID" id="100953148"/>
<reference evidence="18" key="2">
    <citation type="submission" date="2025-08" db="UniProtKB">
        <authorList>
            <consortium name="Ensembl"/>
        </authorList>
    </citation>
    <scope>IDENTIFICATION</scope>
</reference>
<keyword evidence="9" id="KW-0067">ATP-binding</keyword>
<evidence type="ECO:0000256" key="12">
    <source>
        <dbReference type="ARBA" id="ARBA00023098"/>
    </source>
</evidence>
<dbReference type="GO" id="GO:0005759">
    <property type="term" value="C:mitochondrial matrix"/>
    <property type="evidence" value="ECO:0007669"/>
    <property type="project" value="TreeGrafter"/>
</dbReference>
<evidence type="ECO:0000256" key="14">
    <source>
        <dbReference type="ARBA" id="ARBA00039009"/>
    </source>
</evidence>
<dbReference type="InterPro" id="IPR042099">
    <property type="entry name" value="ANL_N_sf"/>
</dbReference>
<dbReference type="InParanoid" id="H0X6I0"/>
<dbReference type="InterPro" id="IPR000873">
    <property type="entry name" value="AMP-dep_synth/lig_dom"/>
</dbReference>
<dbReference type="OrthoDB" id="6614653at2759"/>
<reference evidence="19" key="1">
    <citation type="submission" date="2011-03" db="EMBL/GenBank/DDBJ databases">
        <title>Version 3 of the genome sequence of Otolemur garnettii (Bushbaby).</title>
        <authorList>
            <consortium name="The Broad Institute Genome Sequencing Platform"/>
            <person name="Di Palma F."/>
            <person name="Johnson J."/>
            <person name="Lander E.S."/>
            <person name="Lindblad-Toh K."/>
            <person name="Jaffe D.B."/>
            <person name="Gnerre S."/>
            <person name="MacCallum I."/>
            <person name="Przybylski D."/>
            <person name="Ribeiro F.J."/>
            <person name="Burton J.N."/>
            <person name="Walker B.J."/>
            <person name="Sharpe T."/>
            <person name="Hall G."/>
        </authorList>
    </citation>
    <scope>NUCLEOTIDE SEQUENCE [LARGE SCALE GENOMIC DNA]</scope>
</reference>
<evidence type="ECO:0000256" key="11">
    <source>
        <dbReference type="ARBA" id="ARBA00022946"/>
    </source>
</evidence>
<protein>
    <recommendedName>
        <fullName evidence="14">medium-chain acyl-CoA ligase</fullName>
        <ecNumber evidence="14">6.2.1.2</ecNumber>
    </recommendedName>
</protein>
<dbReference type="InterPro" id="IPR025110">
    <property type="entry name" value="AMP-bd_C"/>
</dbReference>
<dbReference type="Pfam" id="PF00501">
    <property type="entry name" value="AMP-binding"/>
    <property type="match status" value="1"/>
</dbReference>
<dbReference type="KEGG" id="oga:100953148"/>
<evidence type="ECO:0000256" key="3">
    <source>
        <dbReference type="ARBA" id="ARBA00004173"/>
    </source>
</evidence>
<evidence type="ECO:0000256" key="2">
    <source>
        <dbReference type="ARBA" id="ARBA00001946"/>
    </source>
</evidence>
<dbReference type="FunFam" id="3.30.300.30:FF:000005">
    <property type="entry name" value="Acyl-coenzyme A synthetase ACSM5, mitochondrial"/>
    <property type="match status" value="1"/>
</dbReference>
<dbReference type="Ensembl" id="ENSOGAT00000012259.2">
    <property type="protein sequence ID" value="ENSOGAP00000010964.2"/>
    <property type="gene ID" value="ENSOGAG00000012254.2"/>
</dbReference>
<dbReference type="InterPro" id="IPR020845">
    <property type="entry name" value="AMP-binding_CS"/>
</dbReference>
<feature type="domain" description="AMP-dependent synthetase/ligase" evidence="16">
    <location>
        <begin position="59"/>
        <end position="427"/>
    </location>
</feature>
<evidence type="ECO:0000259" key="16">
    <source>
        <dbReference type="Pfam" id="PF00501"/>
    </source>
</evidence>
<organism evidence="18 19">
    <name type="scientific">Otolemur garnettii</name>
    <name type="common">Small-eared galago</name>
    <name type="synonym">Garnett's greater bushbaby</name>
    <dbReference type="NCBI Taxonomy" id="30611"/>
    <lineage>
        <taxon>Eukaryota</taxon>
        <taxon>Metazoa</taxon>
        <taxon>Chordata</taxon>
        <taxon>Craniata</taxon>
        <taxon>Vertebrata</taxon>
        <taxon>Euteleostomi</taxon>
        <taxon>Mammalia</taxon>
        <taxon>Eutheria</taxon>
        <taxon>Euarchontoglires</taxon>
        <taxon>Primates</taxon>
        <taxon>Strepsirrhini</taxon>
        <taxon>Lorisiformes</taxon>
        <taxon>Galagidae</taxon>
        <taxon>Otolemur</taxon>
    </lineage>
</organism>
<dbReference type="PANTHER" id="PTHR43605">
    <property type="entry name" value="ACYL-COENZYME A SYNTHETASE"/>
    <property type="match status" value="1"/>
</dbReference>
<dbReference type="PANTHER" id="PTHR43605:SF3">
    <property type="entry name" value="ACYL-COENZYME A SYNTHETASE ACSM2B, MITOCHONDRIAL"/>
    <property type="match status" value="1"/>
</dbReference>
<dbReference type="OMA" id="GPVGCRY"/>
<keyword evidence="12" id="KW-0443">Lipid metabolism</keyword>
<evidence type="ECO:0000256" key="4">
    <source>
        <dbReference type="ARBA" id="ARBA00006432"/>
    </source>
</evidence>
<dbReference type="GO" id="GO:0031956">
    <property type="term" value="F:medium-chain fatty acid-CoA ligase activity"/>
    <property type="evidence" value="ECO:0007669"/>
    <property type="project" value="UniProtKB-EC"/>
</dbReference>
<comment type="cofactor">
    <cofactor evidence="2">
        <name>Mg(2+)</name>
        <dbReference type="ChEBI" id="CHEBI:18420"/>
    </cofactor>
</comment>
<dbReference type="GO" id="GO:0006637">
    <property type="term" value="P:acyl-CoA metabolic process"/>
    <property type="evidence" value="ECO:0007669"/>
    <property type="project" value="TreeGrafter"/>
</dbReference>
<dbReference type="EMBL" id="AAQR03077405">
    <property type="status" value="NOT_ANNOTATED_CDS"/>
    <property type="molecule type" value="Genomic_DNA"/>
</dbReference>
<dbReference type="SUPFAM" id="SSF56801">
    <property type="entry name" value="Acetyl-CoA synthetase-like"/>
    <property type="match status" value="1"/>
</dbReference>
<keyword evidence="7" id="KW-0547">Nucleotide-binding</keyword>
<comment type="subcellular location">
    <subcellularLocation>
        <location evidence="3">Mitochondrion</location>
    </subcellularLocation>
</comment>
<dbReference type="eggNOG" id="KOG1175">
    <property type="taxonomic scope" value="Eukaryota"/>
</dbReference>
<comment type="cofactor">
    <cofactor evidence="1">
        <name>Mn(2+)</name>
        <dbReference type="ChEBI" id="CHEBI:29035"/>
    </cofactor>
</comment>
<evidence type="ECO:0000256" key="10">
    <source>
        <dbReference type="ARBA" id="ARBA00022842"/>
    </source>
</evidence>
<dbReference type="InterPro" id="IPR045851">
    <property type="entry name" value="AMP-bd_C_sf"/>
</dbReference>
<feature type="domain" description="AMP-binding enzyme C-terminal" evidence="17">
    <location>
        <begin position="478"/>
        <end position="558"/>
    </location>
</feature>
<dbReference type="FunCoup" id="H0X6I0">
    <property type="interactions" value="25"/>
</dbReference>
<evidence type="ECO:0000256" key="6">
    <source>
        <dbReference type="ARBA" id="ARBA00022723"/>
    </source>
</evidence>
<sequence>MHGLWKLRGLCTLWGKQTSSHTLHIITRQVASVQWGRQEVPAKFNFARDVIDHWADMETAGMRPSSPALWWVNGKGEEVKWNFRELSEISQQASNVLSVACGLQRGDCVAVVLPRIPEWWLVTLGCTRAGLIFSPGTIQMKSGDILYRLQSSKAKAIVAGDEVAQEVDMVAPKCPSLEIKLLVSEKNRDGWLNFKTLLKEASTTHRCVDTGSQEALAFYFTSGTSGPPKMAEHSHSSLGLKSKMDSGFWTGLQTSDVIWTISDTAWILNILGSFLEPWSLGACAFIHHLDKFDPVVILKVLSSYPISSLFCAPIVFRMLLQQDLSSYKFPHLKTCFSAGESQLLETLEKWKAQTGLDIRECYGQTETGLTCRVSKTMKVKPGYIGIPVPHYDLQIIDEKGNVLPPGTEGDIGLRVKPIKPIGIFSGYVNNLQTVADNIRGDFWLMGDRGIKDQDGYFQFMGRTDDIINSSGYRIGPSEVENALTEHPAVAETAVVSSPDPVRGEVVKAFVVLAPEFLSHDRDQLTKELQQHVKSVTAPYKYPRKIEFVLDLPKTITGKIERAKLRKKEWKMSGQSRTK</sequence>
<keyword evidence="6" id="KW-0479">Metal-binding</keyword>
<dbReference type="InterPro" id="IPR051087">
    <property type="entry name" value="Mitochondrial_ACSM"/>
</dbReference>
<evidence type="ECO:0000256" key="9">
    <source>
        <dbReference type="ARBA" id="ARBA00022840"/>
    </source>
</evidence>
<dbReference type="HOGENOM" id="CLU_000022_59_10_1"/>
<keyword evidence="13" id="KW-0496">Mitochondrion</keyword>
<evidence type="ECO:0000256" key="1">
    <source>
        <dbReference type="ARBA" id="ARBA00001936"/>
    </source>
</evidence>
<dbReference type="GO" id="GO:0046872">
    <property type="term" value="F:metal ion binding"/>
    <property type="evidence" value="ECO:0007669"/>
    <property type="project" value="UniProtKB-KW"/>
</dbReference>
<evidence type="ECO:0000313" key="19">
    <source>
        <dbReference type="Proteomes" id="UP000005225"/>
    </source>
</evidence>
<dbReference type="FunFam" id="3.40.50.12780:FF:000007">
    <property type="entry name" value="Acyl-coenzyme A synthetase ACSM2A, mitochondrial"/>
    <property type="match status" value="1"/>
</dbReference>
<dbReference type="AlphaFoldDB" id="H0X6I0"/>
<comment type="catalytic activity">
    <reaction evidence="15">
        <text>a medium-chain fatty acid + ATP + CoA = a medium-chain fatty acyl-CoA + AMP + diphosphate</text>
        <dbReference type="Rhea" id="RHEA:48340"/>
        <dbReference type="ChEBI" id="CHEBI:30616"/>
        <dbReference type="ChEBI" id="CHEBI:33019"/>
        <dbReference type="ChEBI" id="CHEBI:57287"/>
        <dbReference type="ChEBI" id="CHEBI:59558"/>
        <dbReference type="ChEBI" id="CHEBI:90546"/>
        <dbReference type="ChEBI" id="CHEBI:456215"/>
        <dbReference type="EC" id="6.2.1.2"/>
    </reaction>
    <physiologicalReaction direction="left-to-right" evidence="15">
        <dbReference type="Rhea" id="RHEA:48341"/>
    </physiologicalReaction>
</comment>
<keyword evidence="19" id="KW-1185">Reference proteome</keyword>
<evidence type="ECO:0000256" key="7">
    <source>
        <dbReference type="ARBA" id="ARBA00022741"/>
    </source>
</evidence>
<dbReference type="STRING" id="30611.ENSOGAP00000010964"/>
<dbReference type="PROSITE" id="PS00455">
    <property type="entry name" value="AMP_BINDING"/>
    <property type="match status" value="1"/>
</dbReference>
<evidence type="ECO:0000256" key="15">
    <source>
        <dbReference type="ARBA" id="ARBA00048477"/>
    </source>
</evidence>
<dbReference type="GO" id="GO:0005524">
    <property type="term" value="F:ATP binding"/>
    <property type="evidence" value="ECO:0007669"/>
    <property type="project" value="UniProtKB-KW"/>
</dbReference>
<dbReference type="Pfam" id="PF13193">
    <property type="entry name" value="AMP-binding_C"/>
    <property type="match status" value="1"/>
</dbReference>
<evidence type="ECO:0000259" key="17">
    <source>
        <dbReference type="Pfam" id="PF13193"/>
    </source>
</evidence>
<keyword evidence="10" id="KW-0460">Magnesium</keyword>
<evidence type="ECO:0000256" key="8">
    <source>
        <dbReference type="ARBA" id="ARBA00022832"/>
    </source>
</evidence>
<gene>
    <name evidence="18" type="primary">LOC100953148</name>
</gene>
<keyword evidence="8" id="KW-0276">Fatty acid metabolism</keyword>
<dbReference type="GO" id="GO:0004321">
    <property type="term" value="F:fatty-acyl-CoA synthase activity"/>
    <property type="evidence" value="ECO:0007669"/>
    <property type="project" value="TreeGrafter"/>
</dbReference>
<dbReference type="GO" id="GO:0006633">
    <property type="term" value="P:fatty acid biosynthetic process"/>
    <property type="evidence" value="ECO:0007669"/>
    <property type="project" value="TreeGrafter"/>
</dbReference>
<evidence type="ECO:0000256" key="5">
    <source>
        <dbReference type="ARBA" id="ARBA00022598"/>
    </source>
</evidence>